<evidence type="ECO:0000256" key="9">
    <source>
        <dbReference type="ARBA" id="ARBA00023136"/>
    </source>
</evidence>
<feature type="repeat" description="LDL-receptor class B" evidence="15">
    <location>
        <begin position="784"/>
        <end position="826"/>
    </location>
</feature>
<dbReference type="Proteomes" id="UP000492821">
    <property type="component" value="Unassembled WGS sequence"/>
</dbReference>
<feature type="region of interest" description="Disordered" evidence="16">
    <location>
        <begin position="4943"/>
        <end position="4967"/>
    </location>
</feature>
<evidence type="ECO:0000256" key="2">
    <source>
        <dbReference type="ARBA" id="ARBA00022536"/>
    </source>
</evidence>
<feature type="disulfide bond" evidence="14">
    <location>
        <begin position="1236"/>
        <end position="1251"/>
    </location>
</feature>
<dbReference type="SUPFAM" id="SSF57424">
    <property type="entry name" value="LDL receptor-like module"/>
    <property type="match status" value="27"/>
</dbReference>
<feature type="disulfide bond" evidence="13">
    <location>
        <begin position="4654"/>
        <end position="4663"/>
    </location>
</feature>
<feature type="disulfide bond" evidence="14">
    <location>
        <begin position="2885"/>
        <end position="2900"/>
    </location>
</feature>
<evidence type="ECO:0000256" key="6">
    <source>
        <dbReference type="ARBA" id="ARBA00022737"/>
    </source>
</evidence>
<keyword evidence="9 17" id="KW-0472">Membrane</keyword>
<feature type="disulfide bond" evidence="13">
    <location>
        <begin position="4576"/>
        <end position="4585"/>
    </location>
</feature>
<evidence type="ECO:0000256" key="16">
    <source>
        <dbReference type="SAM" id="MobiDB-lite"/>
    </source>
</evidence>
<feature type="chain" id="PRO_5028967325" evidence="18">
    <location>
        <begin position="28"/>
        <end position="4967"/>
    </location>
</feature>
<sequence length="4967" mass="547944">MSALIKRATQPWLLVLCLLGAVVLTRATGDDSAFLGSHSCSPGFHKCDADDPSTSKCIPDHWVCDGEFDCADRSDEPASCVVPPEPLFRCVGSLKYIHRGNLCDGEPDCGMTPSGEIDDSDETNCEHKDFICPAGYHHCGPASTICKPLRLWCDGHRDCPDGSDEHPKCGNSKETTIVCKYGSAITADEGIKCFCPEGLVPSGDECVDEDECAAVKLGHRSVCAQICTNLIAKSASDGKYNCSCKKGYEYIDDLHCKAVNDPESDPATIFLVNQNKIIHKPLKKFVNGPILDEFDDVLVQAVGFDHRKRKLCWVAVRHENTSTNHIVQCVNVNLDGTFDKNSVTFVEADTRLTTISAIEYDWISDNWWLLDTERSMLFVCKGELMSPCSLIRSRGLDKPTAMFIDPAHGFAFIAEINAVYRLRLDGSELTLLTNDSAAIINAVYADPATETVYWVDNYLEHVDSIDYYTANRRRIAVTGNVFKAVKDIRVFENILYAASSLDKVVVADLVGDVTDQHSVLARESADFSKLKKLLIWHRQVQPSTEHPCKINNGGCDHICLPVTASNGTKLATCRCGDGFLSSEKSSKCSHEFNKTLNLLIFARPGLGEVAAVPVPLLLADHQSFMTVPGMPPVRGLKLATAVAVDPIKDLLYFADSGNFSIQRRGIFEGAIQTVIDHGIHTVEGMDLDPVSGNLYFTDLTHKRISVVNVEAPKLKTLISTNLTNPRGIKVYPRRGYIFWTDWSEEVANDKAKIERSSLDGSNRMTLVSTKIGWPNGLALDDAEGWLYWCDSYYQTIERVRFNGDSRETILSDVNKPWYGLVFDANRLFWTDHRFVISMVELDGTGKAKTAPRTVYKVGDIAFGLVLRDASNIGKVPENVSLACQQTAGYGSCEQFCFPLGCMDANVCKNRTCGCADGYKISPSDPTKCLPITIRPPPPCSLLEFQCVRNKKCIDRDLVCDGTDHCGDGSDEDRTAGGACEHFTCRSEDAFLCPSNECVDKEWVCDGEPDCRGGEDEKLPQCKTEPRCSPSKQLCAISGRCIPKKWVCDGVYDCMTADGPGKKDVSDEVGCERHEDGCPPGQFQCDNRKCTMASFVCDGTLECRDGSDEAHCHPGCIPGIEFRCTPDSPCISTRYRCDGVADCPHGTDEASETCAAFRPPSNDTSSETDPSQPLACPLINQFQCKRDFQCIRASFKCDGEEDCRDGSDEDDCGKLNCKNDDFKCADESRCVPQKFICDGHKDCADGSDELGCTDLPKISPDRCLAPMFLCANDTRNRCLSPEAVCDGKFDCPMKDDEGFLCEENFCEEATCSQHCHNRPTGYVCSCEPGFTLDPADSSRCILSSPCSFGACSQLCIPQGSSKYCHCLNGYEMQADKFTCKSTSDEDVYLIYTNRYDIRLLKLTNGRDASKQTLSGVKGIAQTSIPLLSNLRNTIALDFYYENATSILLFWSDIHKDQIFRGRVTAGVLTDVKAIVKIGIWTAEGLAVDWVAKNVYWVDSLLDQIQVVNFDGTCMATVATGNMTNLRALALDPNKGLLFWTDWEDSHPRIERSTMAGTNRKVLFSVKNVPGGGGWPNGLTCDFLAERIYWIDAKSDGAYSVTYDGKDFREIVRDAVYMAHPFAISLFESHIYYTDWRNTNIYRANKWNGSDITLIEDTANQPFDLKVIHSSRQPKSAKNPCAQPENGGCSHLCLLAGAGQRKCACPHMLTLDHADPDPTYCVPINQTLVFATPTTVTAIETDYPNKIVFPLLAPKGDENISALGVDAKTTTVYWADSFFGRIHRLRLGNVTATEQEVLLKSGADNCFGLAVDAVQGLVYFSGWREVGENKTTMGWISVVTNNGKYKKTILSSSTSDKLRKPVQVNYANGELYWFDLGYDPPALFRAAANGRKLAEISLKQLAPNATVDAKSLTVDPQKRLFWTQPSLKQARVLEVASMKLHTIDFANDPLAVPSLVALDDDGHELIFHDRASGDILARMVSTNYVAGGKAFKLRTSSRRLRTNNTALVAMKIMDKSAFEVESGEEPEEDPCASLNCEHICLRAFREHKCVCSDGYETGPAGKCVVPDKRLIYATTANELYWQPADGPVGVSEATAVMLPGNAASELHPKWIGLDPVRNRAFLVDARLNELHIMDLDNPTEVRKFASGGSSRLSGVAVDLTTGYAYLASFVPMVPGRHLVAQIELIHPGSDDLRVMILRENNETIGDIAIDPAEGWLFWLSRTGIKRCRLDGSNISTLIDKNPLISLLAVDLHRQRLVFATSLPRAIISIDYDGKNPIKLQTGLSAYDSLAVMDGILYFSTRKTLFRANIDKNGAVINETLKSLGQSKAVLRDLKAFDKSLGKIQTPCTSRNGECEQLCHFLGPRSSPIHKCGCVFSKLSDDGKTCAEYKSFLAYVAGNQIAFTPALGSVDADESHESIAARIERQELISSHPSINNAEFIRGPVALAADVDRNQLFVSDIKANRIVALKVGTNEHYVVVEDVKQVEGLAYDGKHKDLYFTARAAIMRVSVNDNNTKAYPKKASTVVALSDLDKPRGIAVDPCSMMLYYSNWRADAASINRVYYSGFDHRRIITSEIKTPNAIAIDFASRKLYWTDARLDKIERCDLDGSDRETVLENTNKSTNALDYPAHPFSLAVYGDHLYYSDWLHRAVLMVDKYEGSDTIIIKGKMTEQPMGLAIFASDAPTCGDDACSGDIGKSLKCQDLCKMDAFGTPHCACFRGRTLDSDNATCEGEIRLTQCSKDEFLCTGSSRCIPYEFTCDGVVECPNGEDENDDFCRERICRTGYFDCGNGLCIPESERCNKFNDCGNHEDEYNCTCEPSEFRCANGICVKASARCDFEKDCPDASDEIGCPKRDCSLDTIAHNSTKTSRLINCKSTTQCILPEWFCDGTNDCWDGYDEESCPESIMIKGNRKPDVKIRGCHPEDHQCTGTLTCIPKHFICDGSKDCASGSDEQNCTKSCDPKFEFKCSDGKCIDTLRQCDGIKDCSDGGDEAECKERCDPAKSHACLYGACIPLSFRCDGVDDCFDSLAKGSPSSDEANCTSRIKVQSAFQCRPSQFQCQTKQTRSAMPECIPLRAFCDGEPDCDDNSDEPPGCVHRVCAPNEFRCASGQCIPNWTCNGIEDCRDASDESVATCGTHYRGECSGGQFECDNGVCIGEALLCDKKNDCGDWSDERKCGRNECERDHPCSDVCIQHKIGYRCGCSDEAMTLDPSDNSTCIHKNRCGELPCSQICEYRGRSSRYRYSCECEAGYELDPERQRVCRTNLTNEEPKFLVVNRKYVRAYSLTGAPKNVLVQNAFNMVAVDFDSATKRVYFSYVSMLVSMIAHVTIDVKTGNTSDYTELTNLQTTSPEGIFIDYLGRNLYWSDRDSHSISMSDLEGRFTKVLLKNDPLSEPRAIAGDPEAGLLFWTDWGKTPHIGRMTLSGKDVKLILTTSLRWPNALAVDGPSKRLFWGDANLDYIGSCDYNGDNRKVVLRKAVGRIFGLTVFEDHLYWTEAFNRTVKKVNKRSGEDLATVIPPQLYKPFGIKVMHSVLQSKSAFSSAKRHPCELPGRCDNMCVPSTTAKNGYECLCAENFKAEGHKCVPDCNPTEFVCESSFKCIPFYWKCDGTPDCLDKQDEPEDCPKFHCAPGHMMCNPGVTVHNSSNCVERELICDGTKNCPDGEDEDPKLCEHYDCSTNEQYKCPNSRKCVSLTTKCDGIEDCPDGSDEDPAVCANRTCSEYEFRCGTGRCIPISWQCDRATDCTDGSDERDCIISTGACREGQFMCASDKKCIPQLFRCDHEPDCVDGSDETDCAYDSDDPLKCPAKSFPCADGSKCYSASEKCDGTAQCSDYSDEVSCFPCDNTTFQCKSLSTKCLPMSYVCDGIAECPDASDELFCDCDDEDIFYEKGGMRCYSNSSSSFSPVHRVQCVSSIQICNGISECQSGVDEDPLVCRHQTCPASHLQCDNHLCYPQSGFCDGVYDCADRSDENNDYCIEKCKNAHRCDTGRCISPKLVCDGNDDCGDGSDERDCDHHLCDAFGTCSQFCMKTGNEPKCYCAPGYVFESNHRCKAENKSASVVVLLDGRLFRTFKSKPGSNPTAVEVAVTELAYPLTGFDYLSKDGKGDLVVYYLDGEGEVKNGSFDDLIQRERVTDTKKRTSRSVLEAHNNPKTVMLAIDWINGNVYTAEYYPPTKHSILYIAPLQHPKLKVALIQSNLGTIGGIAIAPRQGRLFWAAKHPRAAIETALLNGSNRTTLVFNDIFEPQSLILDEYNHRLYWVDPHKSTIESCKLDGTDRRTVHKYGFYENGTRADRPTSIDLYDDMLYVVGQPSGAVWKTPKFGTPASIIPINKVYVSNVQASITMVHPTKRFAGRQSACVTENACGTLPCYTVAGVPMCMCGEYERYNGEKCVEARYSPGINNTCGANTCRNGGICDKQTQTCNCPSGTTGVECQHTLCHNYCLNSGICSVTYNANSETVSPMCHCPIAYSGARCEHYKCTGLCGTHGLCAIDNVTGLTYCMCDAGWSGETCSENIAFSRDEQRQCYNGGSVISTSDDRFYCDCPKGYSGRQCEHCVGDDADIICLNGGYCAHRRGCICPNGYLGANCGEDYCKYYCLNGGTCFRSSEKSTFGNMMCKCPEGFNGSRCESDSCGADRCKNGGVCLHDNQSGKPKCACEAPYYGENCEEKRDCTDYCKHGGTCHVKEKMPVNVFTVVALPRPVNECECPPGFTGAQCETPIECVGTCATGWCHLHPEMGPVCQCHQGFAGPACDVVIAKDCDGLRCYNGGRCQKPSVGNPECVCRFGYRGLNCGEVTCDDYCTNGGTCFILDNNPICHCPRDTFGYRCENSIINTIDRSKPGHKYGSFMTNAMLVLILCVLVIGGLYVAFIKKDRITLFRHRRLFDQNTGVDGDMDEFHNPAFMIGDDDARINETTNFTNPVFEGVYNDTVAPAPDDDYYNQPAMIAPSNLAPPNLERKKLLSNDPLSDNQ</sequence>
<feature type="disulfide bond" evidence="14">
    <location>
        <begin position="3778"/>
        <end position="3793"/>
    </location>
</feature>
<dbReference type="PROSITE" id="PS50026">
    <property type="entry name" value="EGF_3"/>
    <property type="match status" value="8"/>
</dbReference>
<evidence type="ECO:0000256" key="18">
    <source>
        <dbReference type="SAM" id="SignalP"/>
    </source>
</evidence>
<feature type="disulfide bond" evidence="13">
    <location>
        <begin position="4422"/>
        <end position="4431"/>
    </location>
</feature>
<evidence type="ECO:0000313" key="21">
    <source>
        <dbReference type="WBParaSite" id="Pan_g18254.t1"/>
    </source>
</evidence>
<dbReference type="FunFam" id="4.10.400.10:FF:000034">
    <property type="entry name" value="Low-density lipoprotein receptor-related protein 2"/>
    <property type="match status" value="1"/>
</dbReference>
<feature type="repeat" description="LDL-receptor class B" evidence="15">
    <location>
        <begin position="3403"/>
        <end position="3446"/>
    </location>
</feature>
<dbReference type="InterPro" id="IPR036055">
    <property type="entry name" value="LDL_receptor-like_sf"/>
</dbReference>
<feature type="domain" description="EGF-like" evidence="19">
    <location>
        <begin position="4554"/>
        <end position="4586"/>
    </location>
</feature>
<evidence type="ECO:0000256" key="13">
    <source>
        <dbReference type="PROSITE-ProRule" id="PRU00076"/>
    </source>
</evidence>
<reference evidence="20" key="1">
    <citation type="journal article" date="2013" name="Genetics">
        <title>The draft genome and transcriptome of Panagrellus redivivus are shaped by the harsh demands of a free-living lifestyle.</title>
        <authorList>
            <person name="Srinivasan J."/>
            <person name="Dillman A.R."/>
            <person name="Macchietto M.G."/>
            <person name="Heikkinen L."/>
            <person name="Lakso M."/>
            <person name="Fracchia K.M."/>
            <person name="Antoshechkin I."/>
            <person name="Mortazavi A."/>
            <person name="Wong G."/>
            <person name="Sternberg P.W."/>
        </authorList>
    </citation>
    <scope>NUCLEOTIDE SEQUENCE [LARGE SCALE GENOMIC DNA]</scope>
    <source>
        <strain evidence="20">MT8872</strain>
    </source>
</reference>
<dbReference type="InterPro" id="IPR011042">
    <property type="entry name" value="6-blade_b-propeller_TolB-like"/>
</dbReference>
<feature type="disulfide bond" evidence="13">
    <location>
        <begin position="4794"/>
        <end position="4804"/>
    </location>
</feature>
<feature type="disulfide bond" evidence="13">
    <location>
        <begin position="4463"/>
        <end position="4472"/>
    </location>
</feature>
<feature type="disulfide bond" evidence="14">
    <location>
        <begin position="1196"/>
        <end position="1211"/>
    </location>
</feature>
<feature type="disulfide bond" evidence="14">
    <location>
        <begin position="3717"/>
        <end position="3729"/>
    </location>
</feature>
<evidence type="ECO:0000256" key="12">
    <source>
        <dbReference type="ARBA" id="ARBA00023180"/>
    </source>
</evidence>
<feature type="disulfide bond" evidence="14">
    <location>
        <begin position="3945"/>
        <end position="3963"/>
    </location>
</feature>
<dbReference type="Gene3D" id="2.10.25.10">
    <property type="entry name" value="Laminin"/>
    <property type="match status" value="9"/>
</dbReference>
<feature type="repeat" description="LDL-receptor class B" evidence="15">
    <location>
        <begin position="2587"/>
        <end position="2629"/>
    </location>
</feature>
<protein>
    <submittedName>
        <fullName evidence="21">EGF-like domain-containing protein</fullName>
    </submittedName>
</protein>
<keyword evidence="3" id="KW-0254">Endocytosis</keyword>
<feature type="disulfide bond" evidence="14">
    <location>
        <begin position="3724"/>
        <end position="3742"/>
    </location>
</feature>
<feature type="disulfide bond" evidence="13">
    <location>
        <begin position="4815"/>
        <end position="4824"/>
    </location>
</feature>
<evidence type="ECO:0000256" key="1">
    <source>
        <dbReference type="ARBA" id="ARBA00004167"/>
    </source>
</evidence>
<dbReference type="PROSITE" id="PS01186">
    <property type="entry name" value="EGF_2"/>
    <property type="match status" value="5"/>
</dbReference>
<dbReference type="GO" id="GO:0005886">
    <property type="term" value="C:plasma membrane"/>
    <property type="evidence" value="ECO:0007669"/>
    <property type="project" value="TreeGrafter"/>
</dbReference>
<feature type="disulfide bond" evidence="13">
    <location>
        <begin position="4669"/>
        <end position="4679"/>
    </location>
</feature>
<feature type="domain" description="EGF-like" evidence="19">
    <location>
        <begin position="4665"/>
        <end position="4714"/>
    </location>
</feature>
<dbReference type="Pfam" id="PF00058">
    <property type="entry name" value="Ldl_recept_b"/>
    <property type="match status" value="5"/>
</dbReference>
<feature type="disulfide bond" evidence="14">
    <location>
        <begin position="1077"/>
        <end position="1089"/>
    </location>
</feature>
<feature type="disulfide bond" evidence="13">
    <location>
        <begin position="4635"/>
        <end position="4652"/>
    </location>
</feature>
<feature type="disulfide bond" evidence="14">
    <location>
        <begin position="2779"/>
        <end position="2791"/>
    </location>
</feature>
<evidence type="ECO:0000313" key="20">
    <source>
        <dbReference type="Proteomes" id="UP000492821"/>
    </source>
</evidence>
<feature type="signal peptide" evidence="18">
    <location>
        <begin position="1"/>
        <end position="27"/>
    </location>
</feature>
<feature type="disulfide bond" evidence="14">
    <location>
        <begin position="3098"/>
        <end position="3110"/>
    </location>
</feature>
<dbReference type="PANTHER" id="PTHR22722">
    <property type="entry name" value="LOW-DENSITY LIPOPROTEIN RECEPTOR-RELATED PROTEIN 2-RELATED"/>
    <property type="match status" value="1"/>
</dbReference>
<keyword evidence="6" id="KW-0677">Repeat</keyword>
<feature type="disulfide bond" evidence="14">
    <location>
        <begin position="3862"/>
        <end position="3877"/>
    </location>
</feature>
<dbReference type="PANTHER" id="PTHR22722:SF5">
    <property type="entry name" value="LOW-DENSITY LIPOPROTEIN RECEPTOR-RELATED PROTEIN 1B"/>
    <property type="match status" value="1"/>
</dbReference>
<dbReference type="SUPFAM" id="SSF63825">
    <property type="entry name" value="YWTD domain"/>
    <property type="match status" value="8"/>
</dbReference>
<feature type="disulfide bond" evidence="14">
    <location>
        <begin position="3005"/>
        <end position="3023"/>
    </location>
</feature>
<dbReference type="SMART" id="SM00135">
    <property type="entry name" value="LY"/>
    <property type="match status" value="26"/>
</dbReference>
<dbReference type="SMART" id="SM00192">
    <property type="entry name" value="LDLa"/>
    <property type="match status" value="31"/>
</dbReference>
<feature type="disulfide bond" evidence="14">
    <location>
        <begin position="3736"/>
        <end position="3751"/>
    </location>
</feature>
<dbReference type="InterPro" id="IPR009030">
    <property type="entry name" value="Growth_fac_rcpt_cys_sf"/>
</dbReference>
<evidence type="ECO:0000256" key="5">
    <source>
        <dbReference type="ARBA" id="ARBA00022729"/>
    </source>
</evidence>
<feature type="disulfide bond" evidence="13">
    <location>
        <begin position="4704"/>
        <end position="4713"/>
    </location>
</feature>
<evidence type="ECO:0000256" key="10">
    <source>
        <dbReference type="ARBA" id="ARBA00023157"/>
    </source>
</evidence>
<evidence type="ECO:0000256" key="14">
    <source>
        <dbReference type="PROSITE-ProRule" id="PRU00124"/>
    </source>
</evidence>
<feature type="repeat" description="LDL-receptor class B" evidence="15">
    <location>
        <begin position="3447"/>
        <end position="3489"/>
    </location>
</feature>
<feature type="transmembrane region" description="Helical" evidence="17">
    <location>
        <begin position="4844"/>
        <end position="4866"/>
    </location>
</feature>
<comment type="caution">
    <text evidence="13">Lacks conserved residue(s) required for the propagation of feature annotation.</text>
</comment>
<feature type="disulfide bond" evidence="13">
    <location>
        <begin position="4541"/>
        <end position="4550"/>
    </location>
</feature>
<keyword evidence="20" id="KW-1185">Reference proteome</keyword>
<feature type="disulfide bond" evidence="14">
    <location>
        <begin position="2966"/>
        <end position="2984"/>
    </location>
</feature>
<keyword evidence="8 17" id="KW-1133">Transmembrane helix</keyword>
<dbReference type="InterPro" id="IPR051221">
    <property type="entry name" value="LDLR-related"/>
</dbReference>
<keyword evidence="4 17" id="KW-0812">Transmembrane</keyword>
<dbReference type="Gene3D" id="2.120.10.30">
    <property type="entry name" value="TolB, C-terminal domain"/>
    <property type="match status" value="8"/>
</dbReference>
<feature type="repeat" description="LDL-receptor class B" evidence="15">
    <location>
        <begin position="1584"/>
        <end position="1628"/>
    </location>
</feature>
<feature type="repeat" description="LDL-receptor class B" evidence="15">
    <location>
        <begin position="1491"/>
        <end position="1533"/>
    </location>
</feature>
<feature type="domain" description="EGF-like" evidence="19">
    <location>
        <begin position="4433"/>
        <end position="4473"/>
    </location>
</feature>
<organism evidence="20 21">
    <name type="scientific">Panagrellus redivivus</name>
    <name type="common">Microworm</name>
    <dbReference type="NCBI Taxonomy" id="6233"/>
    <lineage>
        <taxon>Eukaryota</taxon>
        <taxon>Metazoa</taxon>
        <taxon>Ecdysozoa</taxon>
        <taxon>Nematoda</taxon>
        <taxon>Chromadorea</taxon>
        <taxon>Rhabditida</taxon>
        <taxon>Tylenchina</taxon>
        <taxon>Panagrolaimomorpha</taxon>
        <taxon>Panagrolaimoidea</taxon>
        <taxon>Panagrolaimidae</taxon>
        <taxon>Panagrellus</taxon>
    </lineage>
</organism>
<proteinExistence type="predicted"/>
<feature type="disulfide bond" evidence="14">
    <location>
        <begin position="1084"/>
        <end position="1102"/>
    </location>
</feature>
<feature type="disulfide bond" evidence="14">
    <location>
        <begin position="3823"/>
        <end position="3838"/>
    </location>
</feature>
<dbReference type="Gene3D" id="4.10.400.10">
    <property type="entry name" value="Low-density Lipoprotein Receptor"/>
    <property type="match status" value="29"/>
</dbReference>
<feature type="disulfide bond" evidence="14">
    <location>
        <begin position="1096"/>
        <end position="1111"/>
    </location>
</feature>
<accession>A0A7E4V9X2</accession>
<dbReference type="GO" id="GO:0005509">
    <property type="term" value="F:calcium ion binding"/>
    <property type="evidence" value="ECO:0007669"/>
    <property type="project" value="InterPro"/>
</dbReference>
<keyword evidence="11" id="KW-0675">Receptor</keyword>
<keyword evidence="5 18" id="KW-0732">Signal</keyword>
<feature type="disulfide bond" evidence="14">
    <location>
        <begin position="2822"/>
        <end position="2840"/>
    </location>
</feature>
<evidence type="ECO:0000256" key="15">
    <source>
        <dbReference type="PROSITE-ProRule" id="PRU00461"/>
    </source>
</evidence>
<dbReference type="GO" id="GO:0006897">
    <property type="term" value="P:endocytosis"/>
    <property type="evidence" value="ECO:0007669"/>
    <property type="project" value="UniProtKB-KW"/>
</dbReference>
<dbReference type="InterPro" id="IPR001881">
    <property type="entry name" value="EGF-like_Ca-bd_dom"/>
</dbReference>
<dbReference type="SUPFAM" id="SSF57184">
    <property type="entry name" value="Growth factor receptor domain"/>
    <property type="match status" value="2"/>
</dbReference>
<feature type="disulfide bond" evidence="14">
    <location>
        <begin position="2786"/>
        <end position="2804"/>
    </location>
</feature>
<dbReference type="WBParaSite" id="Pan_g18254.t1">
    <property type="protein sequence ID" value="Pan_g18254.t1"/>
    <property type="gene ID" value="Pan_g18254"/>
</dbReference>
<feature type="disulfide bond" evidence="14">
    <location>
        <begin position="992"/>
        <end position="1010"/>
    </location>
</feature>
<dbReference type="InterPro" id="IPR002172">
    <property type="entry name" value="LDrepeatLR_classA_rpt"/>
</dbReference>
<feature type="domain" description="EGF-like" evidence="19">
    <location>
        <begin position="4626"/>
        <end position="4664"/>
    </location>
</feature>
<reference evidence="21" key="2">
    <citation type="submission" date="2020-10" db="UniProtKB">
        <authorList>
            <consortium name="WormBaseParasite"/>
        </authorList>
    </citation>
    <scope>IDENTIFICATION</scope>
</reference>
<feature type="disulfide bond" evidence="13">
    <location>
        <begin position="4436"/>
        <end position="4446"/>
    </location>
</feature>
<keyword evidence="2 13" id="KW-0245">EGF-like domain</keyword>
<dbReference type="InterPro" id="IPR000742">
    <property type="entry name" value="EGF"/>
</dbReference>
<keyword evidence="7" id="KW-0106">Calcium</keyword>
<feature type="domain" description="EGF-like" evidence="19">
    <location>
        <begin position="4398"/>
        <end position="4432"/>
    </location>
</feature>
<dbReference type="FunFam" id="2.120.10.30:FF:000241">
    <property type="entry name" value="Low-density lipoprotein receptor-related protein 6"/>
    <property type="match status" value="4"/>
</dbReference>
<feature type="domain" description="EGF-like" evidence="19">
    <location>
        <begin position="4753"/>
        <end position="4790"/>
    </location>
</feature>
<feature type="disulfide bond" evidence="14">
    <location>
        <begin position="2815"/>
        <end position="2827"/>
    </location>
</feature>
<feature type="disulfide bond" evidence="14">
    <location>
        <begin position="2798"/>
        <end position="2813"/>
    </location>
</feature>
<feature type="disulfide bond" evidence="14">
    <location>
        <begin position="2834"/>
        <end position="2849"/>
    </location>
</feature>
<feature type="repeat" description="LDL-receptor class B" evidence="15">
    <location>
        <begin position="3359"/>
        <end position="3402"/>
    </location>
</feature>
<keyword evidence="12" id="KW-0325">Glycoprotein</keyword>
<dbReference type="SMART" id="SM00179">
    <property type="entry name" value="EGF_CA"/>
    <property type="match status" value="5"/>
</dbReference>
<comment type="subcellular location">
    <subcellularLocation>
        <location evidence="1">Membrane</location>
        <topology evidence="1">Single-pass membrane protein</topology>
    </subcellularLocation>
</comment>
<dbReference type="PROSITE" id="PS01209">
    <property type="entry name" value="LDLRA_1"/>
    <property type="match status" value="10"/>
</dbReference>
<dbReference type="Pfam" id="PF00057">
    <property type="entry name" value="Ldl_recept_a"/>
    <property type="match status" value="23"/>
</dbReference>
<evidence type="ECO:0000256" key="8">
    <source>
        <dbReference type="ARBA" id="ARBA00022989"/>
    </source>
</evidence>
<dbReference type="PROSITE" id="PS50068">
    <property type="entry name" value="LDLRA_2"/>
    <property type="match status" value="29"/>
</dbReference>
<feature type="disulfide bond" evidence="14">
    <location>
        <begin position="3984"/>
        <end position="4002"/>
    </location>
</feature>
<feature type="disulfide bond" evidence="14">
    <location>
        <begin position="3148"/>
        <end position="3166"/>
    </location>
</feature>
<dbReference type="InterPro" id="IPR023415">
    <property type="entry name" value="LDLR_class-A_CS"/>
</dbReference>
<feature type="disulfide bond" evidence="14">
    <location>
        <begin position="2939"/>
        <end position="2954"/>
    </location>
</feature>
<dbReference type="PRINTS" id="PR00261">
    <property type="entry name" value="LDLRECEPTOR"/>
</dbReference>
<dbReference type="CDD" id="cd00112">
    <property type="entry name" value="LDLa"/>
    <property type="match status" value="27"/>
</dbReference>
<feature type="disulfide bond" evidence="13">
    <location>
        <begin position="4780"/>
        <end position="4789"/>
    </location>
</feature>
<evidence type="ECO:0000256" key="4">
    <source>
        <dbReference type="ARBA" id="ARBA00022692"/>
    </source>
</evidence>
<evidence type="ECO:0000256" key="11">
    <source>
        <dbReference type="ARBA" id="ARBA00023170"/>
    </source>
</evidence>
<feature type="repeat" description="LDL-receptor class B" evidence="15">
    <location>
        <begin position="735"/>
        <end position="783"/>
    </location>
</feature>
<feature type="disulfide bond" evidence="14">
    <location>
        <begin position="3996"/>
        <end position="4011"/>
    </location>
</feature>
<feature type="repeat" description="LDL-receptor class B" evidence="15">
    <location>
        <begin position="4209"/>
        <end position="4252"/>
    </location>
</feature>
<dbReference type="InterPro" id="IPR000033">
    <property type="entry name" value="LDLR_classB_rpt"/>
</dbReference>
<evidence type="ECO:0000256" key="17">
    <source>
        <dbReference type="SAM" id="Phobius"/>
    </source>
</evidence>
<feature type="domain" description="EGF-like" evidence="19">
    <location>
        <begin position="4791"/>
        <end position="4825"/>
    </location>
</feature>
<dbReference type="PROSITE" id="PS51120">
    <property type="entry name" value="LDLRB"/>
    <property type="match status" value="9"/>
</dbReference>
<feature type="disulfide bond" evidence="14">
    <location>
        <begin position="3160"/>
        <end position="3175"/>
    </location>
</feature>
<dbReference type="FunFam" id="4.10.400.10:FF:000002">
    <property type="entry name" value="Low-density lipoprotein receptor-related protein 1"/>
    <property type="match status" value="1"/>
</dbReference>
<evidence type="ECO:0000256" key="7">
    <source>
        <dbReference type="ARBA" id="ARBA00022837"/>
    </source>
</evidence>
<feature type="disulfide bond" evidence="14">
    <location>
        <begin position="2978"/>
        <end position="2993"/>
    </location>
</feature>
<feature type="disulfide bond" evidence="14">
    <location>
        <begin position="3938"/>
        <end position="3950"/>
    </location>
</feature>
<feature type="disulfide bond" evidence="14">
    <location>
        <begin position="3141"/>
        <end position="3153"/>
    </location>
</feature>
<dbReference type="SUPFAM" id="SSF57196">
    <property type="entry name" value="EGF/Laminin"/>
    <property type="match status" value="3"/>
</dbReference>
<dbReference type="SMART" id="SM00181">
    <property type="entry name" value="EGF"/>
    <property type="match status" value="24"/>
</dbReference>
<evidence type="ECO:0000259" key="19">
    <source>
        <dbReference type="PROSITE" id="PS50026"/>
    </source>
</evidence>
<feature type="domain" description="EGF-like" evidence="19">
    <location>
        <begin position="4505"/>
        <end position="4551"/>
    </location>
</feature>
<name>A0A7E4V9X2_PANRE</name>
<dbReference type="PROSITE" id="PS00022">
    <property type="entry name" value="EGF_1"/>
    <property type="match status" value="7"/>
</dbReference>
<evidence type="ECO:0000256" key="3">
    <source>
        <dbReference type="ARBA" id="ARBA00022583"/>
    </source>
</evidence>
<keyword evidence="10 13" id="KW-1015">Disulfide bond</keyword>
<dbReference type="GO" id="GO:0043235">
    <property type="term" value="C:receptor complex"/>
    <property type="evidence" value="ECO:0007669"/>
    <property type="project" value="TreeGrafter"/>
</dbReference>